<dbReference type="EMBL" id="VJMH01001200">
    <property type="protein sequence ID" value="KAF0712740.1"/>
    <property type="molecule type" value="Genomic_DNA"/>
</dbReference>
<dbReference type="Proteomes" id="UP000332933">
    <property type="component" value="Unassembled WGS sequence"/>
</dbReference>
<keyword evidence="5" id="KW-1185">Reference proteome</keyword>
<reference evidence="4 5" key="1">
    <citation type="submission" date="2019-03" db="EMBL/GenBank/DDBJ databases">
        <authorList>
            <person name="Gaulin E."/>
            <person name="Dumas B."/>
        </authorList>
    </citation>
    <scope>NUCLEOTIDE SEQUENCE [LARGE SCALE GENOMIC DNA]</scope>
    <source>
        <strain evidence="4">CBS 568.67</strain>
    </source>
</reference>
<evidence type="ECO:0000313" key="5">
    <source>
        <dbReference type="Proteomes" id="UP000332933"/>
    </source>
</evidence>
<reference evidence="3" key="2">
    <citation type="submission" date="2019-06" db="EMBL/GenBank/DDBJ databases">
        <title>Genomics analysis of Aphanomyces spp. identifies a new class of oomycete effector associated with host adaptation.</title>
        <authorList>
            <person name="Gaulin E."/>
        </authorList>
    </citation>
    <scope>NUCLEOTIDE SEQUENCE</scope>
    <source>
        <strain evidence="3">CBS 578.67</strain>
    </source>
</reference>
<evidence type="ECO:0000313" key="4">
    <source>
        <dbReference type="EMBL" id="VFT81798.1"/>
    </source>
</evidence>
<evidence type="ECO:0000313" key="3">
    <source>
        <dbReference type="EMBL" id="KAF0712740.1"/>
    </source>
</evidence>
<protein>
    <submittedName>
        <fullName evidence="4">Aste57867_4698 protein</fullName>
    </submittedName>
</protein>
<name>A0A485KGU7_9STRA</name>
<feature type="compositionally biased region" description="Low complexity" evidence="1">
    <location>
        <begin position="120"/>
        <end position="138"/>
    </location>
</feature>
<feature type="signal peptide" evidence="2">
    <location>
        <begin position="1"/>
        <end position="15"/>
    </location>
</feature>
<accession>A0A485KGU7</accession>
<organism evidence="4 5">
    <name type="scientific">Aphanomyces stellatus</name>
    <dbReference type="NCBI Taxonomy" id="120398"/>
    <lineage>
        <taxon>Eukaryota</taxon>
        <taxon>Sar</taxon>
        <taxon>Stramenopiles</taxon>
        <taxon>Oomycota</taxon>
        <taxon>Saprolegniomycetes</taxon>
        <taxon>Saprolegniales</taxon>
        <taxon>Verrucalvaceae</taxon>
        <taxon>Aphanomyces</taxon>
    </lineage>
</organism>
<dbReference type="AlphaFoldDB" id="A0A485KGU7"/>
<gene>
    <name evidence="4" type="primary">Aste57867_4698</name>
    <name evidence="3" type="ORF">As57867_004685</name>
    <name evidence="4" type="ORF">ASTE57867_4698</name>
</gene>
<dbReference type="OrthoDB" id="167158at2759"/>
<evidence type="ECO:0000256" key="2">
    <source>
        <dbReference type="SAM" id="SignalP"/>
    </source>
</evidence>
<evidence type="ECO:0000256" key="1">
    <source>
        <dbReference type="SAM" id="MobiDB-lite"/>
    </source>
</evidence>
<proteinExistence type="predicted"/>
<sequence>MRATIFVAVVATAVAQSTLPVSVVGDATYRVFGPICSGSGAIPAGVKCPVKGDEAIESCLPSLRSYSNGKCVAPVDAACQKIPSGAWGCVWSSDAKTALPTTARPVAPTSATPTTVVPAITTLGPRNSTNASNATRSNDTITAPPASKYP</sequence>
<dbReference type="EMBL" id="CAADRA010001200">
    <property type="protein sequence ID" value="VFT81798.1"/>
    <property type="molecule type" value="Genomic_DNA"/>
</dbReference>
<keyword evidence="2" id="KW-0732">Signal</keyword>
<feature type="chain" id="PRO_5036355410" evidence="2">
    <location>
        <begin position="16"/>
        <end position="150"/>
    </location>
</feature>
<feature type="region of interest" description="Disordered" evidence="1">
    <location>
        <begin position="120"/>
        <end position="150"/>
    </location>
</feature>